<protein>
    <submittedName>
        <fullName evidence="1">Uncharacterized protein</fullName>
    </submittedName>
</protein>
<feature type="non-terminal residue" evidence="1">
    <location>
        <position position="1"/>
    </location>
</feature>
<gene>
    <name evidence="1" type="ORF">PENTCL1PPCAC_20206</name>
</gene>
<reference evidence="1" key="1">
    <citation type="submission" date="2023-10" db="EMBL/GenBank/DDBJ databases">
        <title>Genome assembly of Pristionchus species.</title>
        <authorList>
            <person name="Yoshida K."/>
            <person name="Sommer R.J."/>
        </authorList>
    </citation>
    <scope>NUCLEOTIDE SEQUENCE</scope>
    <source>
        <strain evidence="1">RS0144</strain>
    </source>
</reference>
<evidence type="ECO:0000313" key="2">
    <source>
        <dbReference type="Proteomes" id="UP001432027"/>
    </source>
</evidence>
<dbReference type="AlphaFoldDB" id="A0AAV5TUT7"/>
<dbReference type="EMBL" id="BTSX01000005">
    <property type="protein sequence ID" value="GMS98031.1"/>
    <property type="molecule type" value="Genomic_DNA"/>
</dbReference>
<sequence>RCIVNFIDYDDLKSKPHFLTETMTTAGKSKFFIISNIVDINEAHIRAVLRETPFNTMQSISLTLNCVKLTDVMDEETVRRRCLSAWRMECPQEASSMCAMNWTDLT</sequence>
<evidence type="ECO:0000313" key="1">
    <source>
        <dbReference type="EMBL" id="GMS98031.1"/>
    </source>
</evidence>
<proteinExistence type="predicted"/>
<name>A0AAV5TUT7_9BILA</name>
<accession>A0AAV5TUT7</accession>
<dbReference type="Proteomes" id="UP001432027">
    <property type="component" value="Unassembled WGS sequence"/>
</dbReference>
<organism evidence="1 2">
    <name type="scientific">Pristionchus entomophagus</name>
    <dbReference type="NCBI Taxonomy" id="358040"/>
    <lineage>
        <taxon>Eukaryota</taxon>
        <taxon>Metazoa</taxon>
        <taxon>Ecdysozoa</taxon>
        <taxon>Nematoda</taxon>
        <taxon>Chromadorea</taxon>
        <taxon>Rhabditida</taxon>
        <taxon>Rhabditina</taxon>
        <taxon>Diplogasteromorpha</taxon>
        <taxon>Diplogasteroidea</taxon>
        <taxon>Neodiplogasteridae</taxon>
        <taxon>Pristionchus</taxon>
    </lineage>
</organism>
<comment type="caution">
    <text evidence="1">The sequence shown here is derived from an EMBL/GenBank/DDBJ whole genome shotgun (WGS) entry which is preliminary data.</text>
</comment>
<keyword evidence="2" id="KW-1185">Reference proteome</keyword>